<sequence>VPAVDAGPPGWAAPAGFPGAPGIPGPAGCTGAGGAAGSPPACATPVPSQTDPTATAAAADAVTRVTDAEVRVVRRWRP</sequence>
<dbReference type="Proteomes" id="UP000556611">
    <property type="component" value="Unassembled WGS sequence"/>
</dbReference>
<dbReference type="EMBL" id="JABARZ010000044">
    <property type="protein sequence ID" value="NMD58547.1"/>
    <property type="molecule type" value="Genomic_DNA"/>
</dbReference>
<feature type="non-terminal residue" evidence="2">
    <location>
        <position position="1"/>
    </location>
</feature>
<feature type="region of interest" description="Disordered" evidence="1">
    <location>
        <begin position="1"/>
        <end position="59"/>
    </location>
</feature>
<feature type="compositionally biased region" description="Low complexity" evidence="1">
    <location>
        <begin position="50"/>
        <end position="59"/>
    </location>
</feature>
<organism evidence="2 3">
    <name type="scientific">Tsukamurella columbiensis</name>
    <dbReference type="NCBI Taxonomy" id="128509"/>
    <lineage>
        <taxon>Bacteria</taxon>
        <taxon>Bacillati</taxon>
        <taxon>Actinomycetota</taxon>
        <taxon>Actinomycetes</taxon>
        <taxon>Mycobacteriales</taxon>
        <taxon>Tsukamurellaceae</taxon>
        <taxon>Tsukamurella</taxon>
    </lineage>
</organism>
<name>A0ABX1LJU2_9ACTN</name>
<reference evidence="2 3" key="1">
    <citation type="submission" date="2020-04" db="EMBL/GenBank/DDBJ databases">
        <title>MicrobeNet Type strains.</title>
        <authorList>
            <person name="Nicholson A.C."/>
        </authorList>
    </citation>
    <scope>NUCLEOTIDE SEQUENCE [LARGE SCALE GENOMIC DNA]</scope>
    <source>
        <strain evidence="2 3">ATCC BAA-330</strain>
    </source>
</reference>
<gene>
    <name evidence="2" type="ORF">HHU10_23310</name>
</gene>
<feature type="compositionally biased region" description="Low complexity" evidence="1">
    <location>
        <begin position="1"/>
        <end position="20"/>
    </location>
</feature>
<comment type="caution">
    <text evidence="2">The sequence shown here is derived from an EMBL/GenBank/DDBJ whole genome shotgun (WGS) entry which is preliminary data.</text>
</comment>
<evidence type="ECO:0000256" key="1">
    <source>
        <dbReference type="SAM" id="MobiDB-lite"/>
    </source>
</evidence>
<protein>
    <recommendedName>
        <fullName evidence="4">Collagen-like protein</fullName>
    </recommendedName>
</protein>
<evidence type="ECO:0008006" key="4">
    <source>
        <dbReference type="Google" id="ProtNLM"/>
    </source>
</evidence>
<proteinExistence type="predicted"/>
<evidence type="ECO:0000313" key="2">
    <source>
        <dbReference type="EMBL" id="NMD58547.1"/>
    </source>
</evidence>
<keyword evidence="3" id="KW-1185">Reference proteome</keyword>
<evidence type="ECO:0000313" key="3">
    <source>
        <dbReference type="Proteomes" id="UP000556611"/>
    </source>
</evidence>
<accession>A0ABX1LJU2</accession>